<dbReference type="KEGG" id="eba:ebB190"/>
<name>Q5P0I8_AROAE</name>
<evidence type="ECO:0000256" key="1">
    <source>
        <dbReference type="SAM" id="MobiDB-lite"/>
    </source>
</evidence>
<dbReference type="STRING" id="76114.ebB190"/>
<organism evidence="2 3">
    <name type="scientific">Aromatoleum aromaticum (strain DSM 19018 / LMG 30748 / EbN1)</name>
    <name type="common">Azoarcus sp. (strain EbN1)</name>
    <dbReference type="NCBI Taxonomy" id="76114"/>
    <lineage>
        <taxon>Bacteria</taxon>
        <taxon>Pseudomonadati</taxon>
        <taxon>Pseudomonadota</taxon>
        <taxon>Betaproteobacteria</taxon>
        <taxon>Rhodocyclales</taxon>
        <taxon>Rhodocyclaceae</taxon>
        <taxon>Aromatoleum</taxon>
    </lineage>
</organism>
<evidence type="ECO:0000313" key="3">
    <source>
        <dbReference type="Proteomes" id="UP000006552"/>
    </source>
</evidence>
<sequence>MAGWRRGIRQGLRLLPRGERRAGAEGARVAGGVHRAGGAIGQPGDAGVPAERDRRCDARRCGAAHQRRSRGRTGVSRHGQAGIPEGCAGRRGARGDAVCGDGESFCAGRGAAAGDGGRAGGVARGLGDCARARGGDGCAAGFGERARAG</sequence>
<dbReference type="AlphaFoldDB" id="Q5P0I8"/>
<gene>
    <name evidence="2" type="ORF">ebB190</name>
</gene>
<proteinExistence type="predicted"/>
<dbReference type="HOGENOM" id="CLU_1745909_0_0_4"/>
<accession>Q5P0I8</accession>
<dbReference type="Proteomes" id="UP000006552">
    <property type="component" value="Chromosome"/>
</dbReference>
<keyword evidence="3" id="KW-1185">Reference proteome</keyword>
<protein>
    <submittedName>
        <fullName evidence="2">Uncharacterized protein</fullName>
    </submittedName>
</protein>
<evidence type="ECO:0000313" key="2">
    <source>
        <dbReference type="EMBL" id="CAI09176.1"/>
    </source>
</evidence>
<reference evidence="2 3" key="1">
    <citation type="journal article" date="2005" name="Arch. Microbiol.">
        <title>The genome sequence of an anaerobic aromatic-degrading denitrifying bacterium, strain EbN1.</title>
        <authorList>
            <person name="Rabus R."/>
            <person name="Kube M."/>
            <person name="Heider J."/>
            <person name="Beck A."/>
            <person name="Heitmann K."/>
            <person name="Widdel F."/>
            <person name="Reinhardt R."/>
        </authorList>
    </citation>
    <scope>NUCLEOTIDE SEQUENCE [LARGE SCALE GENOMIC DNA]</scope>
    <source>
        <strain evidence="2 3">EbN1</strain>
    </source>
</reference>
<feature type="region of interest" description="Disordered" evidence="1">
    <location>
        <begin position="59"/>
        <end position="95"/>
    </location>
</feature>
<feature type="region of interest" description="Disordered" evidence="1">
    <location>
        <begin position="34"/>
        <end position="53"/>
    </location>
</feature>
<dbReference type="EMBL" id="CR555306">
    <property type="protein sequence ID" value="CAI09176.1"/>
    <property type="molecule type" value="Genomic_DNA"/>
</dbReference>